<gene>
    <name evidence="5" type="ORF">OEZ85_012547</name>
</gene>
<evidence type="ECO:0000256" key="3">
    <source>
        <dbReference type="SAM" id="MobiDB-lite"/>
    </source>
</evidence>
<feature type="region of interest" description="Disordered" evidence="3">
    <location>
        <begin position="1145"/>
        <end position="1169"/>
    </location>
</feature>
<keyword evidence="6" id="KW-1185">Reference proteome</keyword>
<comment type="subcellular location">
    <subcellularLocation>
        <location evidence="1">Membrane</location>
    </subcellularLocation>
</comment>
<feature type="region of interest" description="Disordered" evidence="3">
    <location>
        <begin position="359"/>
        <end position="413"/>
    </location>
</feature>
<feature type="compositionally biased region" description="Polar residues" evidence="3">
    <location>
        <begin position="1439"/>
        <end position="1449"/>
    </location>
</feature>
<feature type="domain" description="RIC1 C-terminal alpha solenoid region" evidence="4">
    <location>
        <begin position="1194"/>
        <end position="1404"/>
    </location>
</feature>
<evidence type="ECO:0000259" key="4">
    <source>
        <dbReference type="Pfam" id="PF07064"/>
    </source>
</evidence>
<protein>
    <recommendedName>
        <fullName evidence="4">RIC1 C-terminal alpha solenoid region domain-containing protein</fullName>
    </recommendedName>
</protein>
<evidence type="ECO:0000313" key="6">
    <source>
        <dbReference type="Proteomes" id="UP001244341"/>
    </source>
</evidence>
<keyword evidence="2" id="KW-0472">Membrane</keyword>
<organism evidence="5 6">
    <name type="scientific">Tetradesmus obliquus</name>
    <name type="common">Green alga</name>
    <name type="synonym">Acutodesmus obliquus</name>
    <dbReference type="NCBI Taxonomy" id="3088"/>
    <lineage>
        <taxon>Eukaryota</taxon>
        <taxon>Viridiplantae</taxon>
        <taxon>Chlorophyta</taxon>
        <taxon>core chlorophytes</taxon>
        <taxon>Chlorophyceae</taxon>
        <taxon>CS clade</taxon>
        <taxon>Sphaeropleales</taxon>
        <taxon>Scenedesmaceae</taxon>
        <taxon>Tetradesmus</taxon>
    </lineage>
</organism>
<feature type="compositionally biased region" description="Low complexity" evidence="3">
    <location>
        <begin position="1426"/>
        <end position="1438"/>
    </location>
</feature>
<evidence type="ECO:0000313" key="5">
    <source>
        <dbReference type="EMBL" id="WIA12514.1"/>
    </source>
</evidence>
<dbReference type="Proteomes" id="UP001244341">
    <property type="component" value="Chromosome 3b"/>
</dbReference>
<dbReference type="InterPro" id="IPR009771">
    <property type="entry name" value="RIC1_C"/>
</dbReference>
<proteinExistence type="predicted"/>
<feature type="compositionally biased region" description="Low complexity" evidence="3">
    <location>
        <begin position="986"/>
        <end position="998"/>
    </location>
</feature>
<dbReference type="EMBL" id="CP126210">
    <property type="protein sequence ID" value="WIA12514.1"/>
    <property type="molecule type" value="Genomic_DNA"/>
</dbReference>
<feature type="region of interest" description="Disordered" evidence="3">
    <location>
        <begin position="126"/>
        <end position="151"/>
    </location>
</feature>
<feature type="region of interest" description="Disordered" evidence="3">
    <location>
        <begin position="1470"/>
        <end position="1503"/>
    </location>
</feature>
<dbReference type="InterPro" id="IPR015943">
    <property type="entry name" value="WD40/YVTN_repeat-like_dom_sf"/>
</dbReference>
<dbReference type="SUPFAM" id="SSF50978">
    <property type="entry name" value="WD40 repeat-like"/>
    <property type="match status" value="1"/>
</dbReference>
<name>A0ABY8TUF4_TETOB</name>
<dbReference type="Gene3D" id="2.130.10.10">
    <property type="entry name" value="YVTN repeat-like/Quinoprotein amine dehydrogenase"/>
    <property type="match status" value="1"/>
</dbReference>
<dbReference type="PANTHER" id="PTHR22746">
    <property type="entry name" value="RAB6A-GEF COMPLEX PARTNER PROTEIN 1"/>
    <property type="match status" value="1"/>
</dbReference>
<sequence>MLSQQEVQQYGQHVAACWCPERSSLAVLTSGGWLLLYGLHSSKQPVLPASGSHSSCAEQLAALRVTDVYIKHALACSHSAAPTCLACDSASILIGYSDGCLGSASWLGKMRSELYDLLSEALEQQQQPGQELQQQQQAAVHSQEGLPQQPQQQQQQLPGCAVCHMHYCEASRLLGAVFGDGSAALFSPGSAGGLLGASLDFRRWLAGPAARATRVQVGAQAQLIALGTASGAVHLLRLHPAPPAAAPDPTTAAVARSSSSSLSAAAAAAAVAQIRRQSSTGLPIQGLGCGQLAGVPAEQLARSLELGDWGHTSQQTGGVASLAWAPDCRALAVGFGRQGLALWTPSGCRLLCTLRQPAPETPRGSAASGRRLSEVAANSSSSPAAAEAGTADEAAPADMHSSSNVSSEQQQPQQLPQVCVDGAVDCVAWGVAGYQLMLASRLPGSSNSSSSSSLYELSLAKSLRHHHRVSHAVAAGGGSAGLGVAQLGEELHVLQAADRLLLVTEALTGSGPGSSFAAAGSMAGHDPADAAAGSGSDLHVHHVPLPAAYLVAAWPLQHVAVSACGADIAAAGRQGLALFNRRQEKWRLFGDVSQERRVSCVGLGWLSGFVVACSCSPLTGSSDAASSAAAAAAASAAAAAAAVAAAAGSGVDLSRGLGAGFKCQLLLFPRGHLDLSAVAASYTLSKVPLAMDCTEQHILIASAPLQLLVLQLEGPPAAAAAAGSAALLPAGRGLAGGSLGQRRLVAVRELCMFNVGRPVAEVALVSPAAADMAKRVLRGYDNMRSSSASARASSSSSASASPCHAVVLRWGGLMSVLDLARGAELVLADEVESFWLSDTLAVAPAAAGPSSSRAGSASASAPHSRSSSIHNLAGLASSSEAGTAAAAAAGTAAAEAGASGLVAAWEAATAASSSVEAGPTGGSEGLLAASPPEVVEMPWWAYGPIGMQLWFPSLVTAALAAPAASSSTGQLLRGQGSLPAALSPHSQQGGRLSSTGSGSLAGLTPRVSSLVLNAAGGAAAAAASGAAGTPGSSSSRRAAMPPLSPLSAAAGIKHAQSAPVLSDEHQQQQLLQLQQQQLLAHAAGPAAALLLDDANNALSSSGGGPPSSTEMELEFDREVYPIGVSLADASIVGVTQRVLRPAAGAGLLQPSSPKRRSSTGAAAATKQQQQQLAARALPLPCFLPVPESQPVLPALLRRLLQQGALPEALALAQRHEGGPHFRRSLEWLLFTALDMEAGKCKALPAGQQHGSSSSSGWGQQAVPGGAAVADLHPAAFCGVLGRQGKGWQGHPERHLLPVPVTPLLSSAVELVLSFSPACWDVVVSVARKTDASLWPALFSAVGSPAALLALLLEAGALPSAACFLIVVDRLEGADLAQRYALSLVGTALRRGQFFLVAEILRFLIPPRESSSGAVQWGPAGPPPATQPAAAVAAADTAGNGSVQQQQPEKSNAAAAGSSNSGWFGWLWGGSSSSAGQQQQQQQQQHNTAAGSSPKPSGASLSAAGHYRQSLAGGAANGDWPGLYSSASTAAAAAAGVDGGVGGGFAPGADACRVVAEKGWALLGQGKLCALVQLAHSMSFLTGGLAGIMAAYRPAAAAAAASQAPPGASKSAMLEAAATPHAAAAAAAAARPSELSVSSLMGAVAVAVDELPVWESPEVEQDAGVLLELVSALGLQRWAIALAVLLVDSTQLAPFAAAHPALWAEFCQQLRQQPELYFLHEVVGALAAAGQQLSAAEEEQQQQQLLLEEQAQQAAAAGGPGGDPQVLLLDAGGLTVRTGREAVI</sequence>
<feature type="region of interest" description="Disordered" evidence="3">
    <location>
        <begin position="1411"/>
        <end position="1456"/>
    </location>
</feature>
<dbReference type="PANTHER" id="PTHR22746:SF10">
    <property type="entry name" value="GUANINE NUCLEOTIDE EXCHANGE FACTOR SUBUNIT RIC1"/>
    <property type="match status" value="1"/>
</dbReference>
<feature type="region of interest" description="Disordered" evidence="3">
    <location>
        <begin position="970"/>
        <end position="998"/>
    </location>
</feature>
<feature type="compositionally biased region" description="Low complexity" evidence="3">
    <location>
        <begin position="374"/>
        <end position="413"/>
    </location>
</feature>
<dbReference type="InterPro" id="IPR036322">
    <property type="entry name" value="WD40_repeat_dom_sf"/>
</dbReference>
<feature type="compositionally biased region" description="Low complexity" evidence="3">
    <location>
        <begin position="126"/>
        <end position="139"/>
    </location>
</feature>
<dbReference type="Pfam" id="PF07064">
    <property type="entry name" value="RIC1"/>
    <property type="match status" value="1"/>
</dbReference>
<evidence type="ECO:0000256" key="1">
    <source>
        <dbReference type="ARBA" id="ARBA00004370"/>
    </source>
</evidence>
<accession>A0ABY8TUF4</accession>
<reference evidence="5 6" key="1">
    <citation type="submission" date="2023-05" db="EMBL/GenBank/DDBJ databases">
        <title>A 100% complete, gapless, phased diploid assembly of the Scenedesmus obliquus UTEX 3031 genome.</title>
        <authorList>
            <person name="Biondi T.C."/>
            <person name="Hanschen E.R."/>
            <person name="Kwon T."/>
            <person name="Eng W."/>
            <person name="Kruse C.P.S."/>
            <person name="Koehler S.I."/>
            <person name="Kunde Y."/>
            <person name="Gleasner C.D."/>
            <person name="You Mak K.T."/>
            <person name="Polle J."/>
            <person name="Hovde B.T."/>
            <person name="Starkenburg S.R."/>
        </authorList>
    </citation>
    <scope>NUCLEOTIDE SEQUENCE [LARGE SCALE GENOMIC DNA]</scope>
    <source>
        <strain evidence="5 6">DOE0152z</strain>
    </source>
</reference>
<dbReference type="InterPro" id="IPR040096">
    <property type="entry name" value="Ric1"/>
</dbReference>
<evidence type="ECO:0000256" key="2">
    <source>
        <dbReference type="ARBA" id="ARBA00023136"/>
    </source>
</evidence>
<feature type="region of interest" description="Disordered" evidence="3">
    <location>
        <begin position="1023"/>
        <end position="1042"/>
    </location>
</feature>